<dbReference type="PANTHER" id="PTHR43840:SF15">
    <property type="entry name" value="MITOCHONDRIAL METAL TRANSPORTER 1-RELATED"/>
    <property type="match status" value="1"/>
</dbReference>
<dbReference type="GO" id="GO:0015093">
    <property type="term" value="F:ferrous iron transmembrane transporter activity"/>
    <property type="evidence" value="ECO:0007669"/>
    <property type="project" value="TreeGrafter"/>
</dbReference>
<dbReference type="InterPro" id="IPR002524">
    <property type="entry name" value="Cation_efflux"/>
</dbReference>
<feature type="transmembrane region" description="Helical" evidence="7">
    <location>
        <begin position="50"/>
        <end position="69"/>
    </location>
</feature>
<reference evidence="10 11" key="1">
    <citation type="submission" date="2018-07" db="EMBL/GenBank/DDBJ databases">
        <title>Genomic Encyclopedia of Type Strains, Phase IV (KMG-IV): sequencing the most valuable type-strain genomes for metagenomic binning, comparative biology and taxonomic classification.</title>
        <authorList>
            <person name="Goeker M."/>
        </authorList>
    </citation>
    <scope>NUCLEOTIDE SEQUENCE [LARGE SCALE GENOMIC DNA]</scope>
    <source>
        <strain evidence="10 11">DSM 27016</strain>
    </source>
</reference>
<evidence type="ECO:0000256" key="6">
    <source>
        <dbReference type="ARBA" id="ARBA00023136"/>
    </source>
</evidence>
<comment type="subcellular location">
    <subcellularLocation>
        <location evidence="1">Membrane</location>
        <topology evidence="1">Multi-pass membrane protein</topology>
    </subcellularLocation>
</comment>
<proteinExistence type="inferred from homology"/>
<feature type="transmembrane region" description="Helical" evidence="7">
    <location>
        <begin position="119"/>
        <end position="136"/>
    </location>
</feature>
<keyword evidence="5 7" id="KW-1133">Transmembrane helix</keyword>
<feature type="transmembrane region" description="Helical" evidence="7">
    <location>
        <begin position="157"/>
        <end position="175"/>
    </location>
</feature>
<feature type="transmembrane region" description="Helical" evidence="7">
    <location>
        <begin position="81"/>
        <end position="99"/>
    </location>
</feature>
<dbReference type="InterPro" id="IPR027469">
    <property type="entry name" value="Cation_efflux_TMD_sf"/>
</dbReference>
<dbReference type="NCBIfam" id="TIGR01297">
    <property type="entry name" value="CDF"/>
    <property type="match status" value="1"/>
</dbReference>
<dbReference type="GO" id="GO:0006882">
    <property type="term" value="P:intracellular zinc ion homeostasis"/>
    <property type="evidence" value="ECO:0007669"/>
    <property type="project" value="TreeGrafter"/>
</dbReference>
<keyword evidence="3" id="KW-0813">Transport</keyword>
<gene>
    <name evidence="10" type="ORF">DFR58_11932</name>
</gene>
<keyword evidence="4 7" id="KW-0812">Transmembrane</keyword>
<evidence type="ECO:0000256" key="3">
    <source>
        <dbReference type="ARBA" id="ARBA00022448"/>
    </source>
</evidence>
<dbReference type="Gene3D" id="3.30.70.1350">
    <property type="entry name" value="Cation efflux protein, cytoplasmic domain"/>
    <property type="match status" value="1"/>
</dbReference>
<feature type="domain" description="Cation efflux protein cytoplasmic" evidence="9">
    <location>
        <begin position="215"/>
        <end position="287"/>
    </location>
</feature>
<evidence type="ECO:0000256" key="7">
    <source>
        <dbReference type="SAM" id="Phobius"/>
    </source>
</evidence>
<dbReference type="PANTHER" id="PTHR43840">
    <property type="entry name" value="MITOCHONDRIAL METAL TRANSPORTER 1-RELATED"/>
    <property type="match status" value="1"/>
</dbReference>
<comment type="caution">
    <text evidence="10">The sequence shown here is derived from an EMBL/GenBank/DDBJ whole genome shotgun (WGS) entry which is preliminary data.</text>
</comment>
<dbReference type="InterPro" id="IPR027470">
    <property type="entry name" value="Cation_efflux_CTD"/>
</dbReference>
<dbReference type="GO" id="GO:0015341">
    <property type="term" value="F:zinc efflux antiporter activity"/>
    <property type="evidence" value="ECO:0007669"/>
    <property type="project" value="TreeGrafter"/>
</dbReference>
<keyword evidence="6 7" id="KW-0472">Membrane</keyword>
<name>A0A369AV67_9FIRM</name>
<feature type="domain" description="Cation efflux protein transmembrane" evidence="8">
    <location>
        <begin position="15"/>
        <end position="207"/>
    </location>
</feature>
<dbReference type="Pfam" id="PF01545">
    <property type="entry name" value="Cation_efflux"/>
    <property type="match status" value="1"/>
</dbReference>
<organism evidence="10 11">
    <name type="scientific">Anaerobacterium chartisolvens</name>
    <dbReference type="NCBI Taxonomy" id="1297424"/>
    <lineage>
        <taxon>Bacteria</taxon>
        <taxon>Bacillati</taxon>
        <taxon>Bacillota</taxon>
        <taxon>Clostridia</taxon>
        <taxon>Eubacteriales</taxon>
        <taxon>Oscillospiraceae</taxon>
        <taxon>Anaerobacterium</taxon>
    </lineage>
</organism>
<dbReference type="SUPFAM" id="SSF161111">
    <property type="entry name" value="Cation efflux protein transmembrane domain-like"/>
    <property type="match status" value="1"/>
</dbReference>
<dbReference type="InterPro" id="IPR050291">
    <property type="entry name" value="CDF_Transporter"/>
</dbReference>
<dbReference type="Proteomes" id="UP000253034">
    <property type="component" value="Unassembled WGS sequence"/>
</dbReference>
<comment type="similarity">
    <text evidence="2">Belongs to the cation diffusion facilitator (CDF) transporter (TC 2.A.4) family.</text>
</comment>
<evidence type="ECO:0000313" key="10">
    <source>
        <dbReference type="EMBL" id="RCX12975.1"/>
    </source>
</evidence>
<protein>
    <submittedName>
        <fullName evidence="10">Cation diffusion facilitator family transporter</fullName>
    </submittedName>
</protein>
<evidence type="ECO:0000256" key="4">
    <source>
        <dbReference type="ARBA" id="ARBA00022692"/>
    </source>
</evidence>
<dbReference type="AlphaFoldDB" id="A0A369AV67"/>
<evidence type="ECO:0000313" key="11">
    <source>
        <dbReference type="Proteomes" id="UP000253034"/>
    </source>
</evidence>
<accession>A0A369AV67</accession>
<dbReference type="GO" id="GO:0015086">
    <property type="term" value="F:cadmium ion transmembrane transporter activity"/>
    <property type="evidence" value="ECO:0007669"/>
    <property type="project" value="TreeGrafter"/>
</dbReference>
<evidence type="ECO:0000256" key="5">
    <source>
        <dbReference type="ARBA" id="ARBA00022989"/>
    </source>
</evidence>
<dbReference type="RefSeq" id="WP_242987667.1">
    <property type="nucleotide sequence ID" value="NZ_QPJT01000019.1"/>
</dbReference>
<dbReference type="InterPro" id="IPR058533">
    <property type="entry name" value="Cation_efflux_TM"/>
</dbReference>
<dbReference type="Pfam" id="PF16916">
    <property type="entry name" value="ZT_dimer"/>
    <property type="match status" value="1"/>
</dbReference>
<feature type="transmembrane region" description="Helical" evidence="7">
    <location>
        <begin position="12"/>
        <end position="30"/>
    </location>
</feature>
<dbReference type="EMBL" id="QPJT01000019">
    <property type="protein sequence ID" value="RCX12975.1"/>
    <property type="molecule type" value="Genomic_DNA"/>
</dbReference>
<dbReference type="GO" id="GO:0005886">
    <property type="term" value="C:plasma membrane"/>
    <property type="evidence" value="ECO:0007669"/>
    <property type="project" value="TreeGrafter"/>
</dbReference>
<evidence type="ECO:0000256" key="1">
    <source>
        <dbReference type="ARBA" id="ARBA00004141"/>
    </source>
</evidence>
<dbReference type="FunFam" id="1.20.1510.10:FF:000006">
    <property type="entry name" value="Divalent cation efflux transporter"/>
    <property type="match status" value="1"/>
</dbReference>
<evidence type="ECO:0000256" key="2">
    <source>
        <dbReference type="ARBA" id="ARBA00008114"/>
    </source>
</evidence>
<sequence>MATGNYKRVQRILGIILVANLGVAVLKIIFGTIIQSSSMTADGFHSLTDGASNIVGLLGIWFASKPVDLEHPYGHKKFETLAGLFIGGMLFAIGIKVIIDAFERFINPVSPQISTESLIVLIFTLCINIFVCRFEYKKGKSLSSQILISDSMHTRSDIYVSLGVLVTLICIKMGLPSFIDPLASLVVSGFIIHAGYEIFKYTSDILVDKAVIDPDKLKQIALSFESVRDAHRIRSRGNENEFHVDMHIMTDPHMSVEMSHALIHNIEKKIQSELSCNVQVIIHIEPYNDAIGDSPL</sequence>
<evidence type="ECO:0000259" key="8">
    <source>
        <dbReference type="Pfam" id="PF01545"/>
    </source>
</evidence>
<dbReference type="Gene3D" id="1.20.1510.10">
    <property type="entry name" value="Cation efflux protein transmembrane domain"/>
    <property type="match status" value="1"/>
</dbReference>
<dbReference type="InterPro" id="IPR036837">
    <property type="entry name" value="Cation_efflux_CTD_sf"/>
</dbReference>
<evidence type="ECO:0000259" key="9">
    <source>
        <dbReference type="Pfam" id="PF16916"/>
    </source>
</evidence>
<dbReference type="SUPFAM" id="SSF160240">
    <property type="entry name" value="Cation efflux protein cytoplasmic domain-like"/>
    <property type="match status" value="1"/>
</dbReference>
<keyword evidence="11" id="KW-1185">Reference proteome</keyword>